<accession>A0A9J6PCP5</accession>
<evidence type="ECO:0000256" key="10">
    <source>
        <dbReference type="SAM" id="MobiDB-lite"/>
    </source>
</evidence>
<dbReference type="GO" id="GO:0009055">
    <property type="term" value="F:electron transfer activity"/>
    <property type="evidence" value="ECO:0007669"/>
    <property type="project" value="InterPro"/>
</dbReference>
<dbReference type="PROSITE" id="PS00678">
    <property type="entry name" value="WD_REPEATS_1"/>
    <property type="match status" value="2"/>
</dbReference>
<evidence type="ECO:0000256" key="7">
    <source>
        <dbReference type="ARBA" id="ARBA00023004"/>
    </source>
</evidence>
<dbReference type="GO" id="GO:0020037">
    <property type="term" value="F:heme binding"/>
    <property type="evidence" value="ECO:0007669"/>
    <property type="project" value="InterPro"/>
</dbReference>
<keyword evidence="3 9" id="KW-0349">Heme</keyword>
<evidence type="ECO:0000256" key="2">
    <source>
        <dbReference type="ARBA" id="ARBA00022574"/>
    </source>
</evidence>
<dbReference type="EMBL" id="JAMZFT010000001">
    <property type="protein sequence ID" value="MCP1335419.1"/>
    <property type="molecule type" value="Genomic_DNA"/>
</dbReference>
<protein>
    <recommendedName>
        <fullName evidence="12">Cytochrome c domain-containing protein</fullName>
    </recommendedName>
</protein>
<keyword evidence="14" id="KW-1185">Reference proteome</keyword>
<dbReference type="SUPFAM" id="SSF46626">
    <property type="entry name" value="Cytochrome c"/>
    <property type="match status" value="1"/>
</dbReference>
<feature type="region of interest" description="Disordered" evidence="10">
    <location>
        <begin position="450"/>
        <end position="472"/>
    </location>
</feature>
<evidence type="ECO:0000256" key="4">
    <source>
        <dbReference type="ARBA" id="ARBA00022723"/>
    </source>
</evidence>
<feature type="domain" description="Cytochrome c" evidence="12">
    <location>
        <begin position="347"/>
        <end position="448"/>
    </location>
</feature>
<feature type="repeat" description="WD" evidence="8">
    <location>
        <begin position="34"/>
        <end position="75"/>
    </location>
</feature>
<dbReference type="RefSeq" id="WP_269331364.1">
    <property type="nucleotide sequence ID" value="NZ_JAMZFT010000001.1"/>
</dbReference>
<name>A0A9J6PCP5_9PROT</name>
<feature type="signal peptide" evidence="11">
    <location>
        <begin position="1"/>
        <end position="32"/>
    </location>
</feature>
<dbReference type="Gene3D" id="2.130.10.10">
    <property type="entry name" value="YVTN repeat-like/Quinoprotein amine dehydrogenase"/>
    <property type="match status" value="3"/>
</dbReference>
<dbReference type="InterPro" id="IPR050505">
    <property type="entry name" value="WDR55/POC1"/>
</dbReference>
<dbReference type="PRINTS" id="PR00604">
    <property type="entry name" value="CYTCHRMECIAB"/>
</dbReference>
<keyword evidence="4 9" id="KW-0479">Metal-binding</keyword>
<dbReference type="PRINTS" id="PR00320">
    <property type="entry name" value="GPROTEINBRPT"/>
</dbReference>
<sequence length="472" mass="48804">MTAGRALSRLGAALARVLLAAALCAGALPAAAALLGHGGPVQAVDVSADGRHALTGGFDYTVILWDLESQVPVRILTGHDGGVSAVRFVPGSTLRGVSAGDDGDVILWDLHAGRILHRMKGHALRAVELAVSPDGRLAASAGWDGTVRVWDLETGTARHVFETRANRINTVAFAGGGTQVLAGDEAGQLLVWSVGTGEAMRPLRVHDFVVNALDVADPAAASTTVATASVDRTMRLWSWPAREELVSIELHDAAVLALAISDDGTLLASSGADGAIRLWSIPDGRPAGTLTGHAGAVFALAFAPGGRLLSAGRDESVRVWSLAGGTEIAPAGATNIPAPETVADMTEAEKRGQWEFRKCRICHSITAEGENRAGPTLYGIVGRVAGTVPGYDYSPALTGTGIVWTPDMIARLFADGPDRVTPGSKMPLQKLSSPQARDDLIAYIEKVTAPKPGVPVPGQMADAPPAGQGAKQ</sequence>
<dbReference type="GO" id="GO:0046872">
    <property type="term" value="F:metal ion binding"/>
    <property type="evidence" value="ECO:0007669"/>
    <property type="project" value="UniProtKB-KW"/>
</dbReference>
<dbReference type="InterPro" id="IPR036322">
    <property type="entry name" value="WD40_repeat_dom_sf"/>
</dbReference>
<dbReference type="AlphaFoldDB" id="A0A9J6PCP5"/>
<keyword evidence="7 9" id="KW-0408">Iron</keyword>
<dbReference type="PROSITE" id="PS51007">
    <property type="entry name" value="CYTC"/>
    <property type="match status" value="1"/>
</dbReference>
<dbReference type="InterPro" id="IPR036909">
    <property type="entry name" value="Cyt_c-like_dom_sf"/>
</dbReference>
<keyword evidence="1" id="KW-0813">Transport</keyword>
<evidence type="ECO:0000256" key="1">
    <source>
        <dbReference type="ARBA" id="ARBA00022448"/>
    </source>
</evidence>
<feature type="repeat" description="WD" evidence="8">
    <location>
        <begin position="76"/>
        <end position="118"/>
    </location>
</feature>
<feature type="repeat" description="WD" evidence="8">
    <location>
        <begin position="119"/>
        <end position="160"/>
    </location>
</feature>
<dbReference type="InterPro" id="IPR020472">
    <property type="entry name" value="WD40_PAC1"/>
</dbReference>
<dbReference type="PROSITE" id="PS50294">
    <property type="entry name" value="WD_REPEATS_REGION"/>
    <property type="match status" value="5"/>
</dbReference>
<dbReference type="InterPro" id="IPR019775">
    <property type="entry name" value="WD40_repeat_CS"/>
</dbReference>
<proteinExistence type="predicted"/>
<feature type="chain" id="PRO_5039922567" description="Cytochrome c domain-containing protein" evidence="11">
    <location>
        <begin position="33"/>
        <end position="472"/>
    </location>
</feature>
<keyword evidence="2 8" id="KW-0853">WD repeat</keyword>
<dbReference type="CDD" id="cd00200">
    <property type="entry name" value="WD40"/>
    <property type="match status" value="1"/>
</dbReference>
<evidence type="ECO:0000259" key="12">
    <source>
        <dbReference type="PROSITE" id="PS51007"/>
    </source>
</evidence>
<dbReference type="InterPro" id="IPR002327">
    <property type="entry name" value="Cyt_c_1A/1B"/>
</dbReference>
<evidence type="ECO:0000313" key="14">
    <source>
        <dbReference type="Proteomes" id="UP001055804"/>
    </source>
</evidence>
<dbReference type="SMART" id="SM00320">
    <property type="entry name" value="WD40"/>
    <property type="match status" value="7"/>
</dbReference>
<evidence type="ECO:0000256" key="3">
    <source>
        <dbReference type="ARBA" id="ARBA00022617"/>
    </source>
</evidence>
<dbReference type="InterPro" id="IPR009056">
    <property type="entry name" value="Cyt_c-like_dom"/>
</dbReference>
<reference evidence="13" key="1">
    <citation type="submission" date="2022-06" db="EMBL/GenBank/DDBJ databases">
        <title>Isolation and Genomics of Futiania mangrovii gen. nov., sp. nov., a Rare and Metabolically-versatile member in the Class Alphaproteobacteria.</title>
        <authorList>
            <person name="Liu L."/>
            <person name="Huang W.-C."/>
            <person name="Pan J."/>
            <person name="Li J."/>
            <person name="Huang Y."/>
            <person name="Du H."/>
            <person name="Liu Y."/>
            <person name="Li M."/>
        </authorList>
    </citation>
    <scope>NUCLEOTIDE SEQUENCE</scope>
    <source>
        <strain evidence="13">FT118</strain>
    </source>
</reference>
<evidence type="ECO:0000256" key="9">
    <source>
        <dbReference type="PROSITE-ProRule" id="PRU00433"/>
    </source>
</evidence>
<dbReference type="Pfam" id="PF00400">
    <property type="entry name" value="WD40"/>
    <property type="match status" value="6"/>
</dbReference>
<evidence type="ECO:0000256" key="11">
    <source>
        <dbReference type="SAM" id="SignalP"/>
    </source>
</evidence>
<dbReference type="Gene3D" id="1.10.760.10">
    <property type="entry name" value="Cytochrome c-like domain"/>
    <property type="match status" value="1"/>
</dbReference>
<gene>
    <name evidence="13" type="ORF">NJQ99_03255</name>
</gene>
<dbReference type="SUPFAM" id="SSF50978">
    <property type="entry name" value="WD40 repeat-like"/>
    <property type="match status" value="1"/>
</dbReference>
<feature type="repeat" description="WD" evidence="8">
    <location>
        <begin position="248"/>
        <end position="289"/>
    </location>
</feature>
<dbReference type="InterPro" id="IPR015943">
    <property type="entry name" value="WD40/YVTN_repeat-like_dom_sf"/>
</dbReference>
<dbReference type="InterPro" id="IPR001680">
    <property type="entry name" value="WD40_rpt"/>
</dbReference>
<feature type="repeat" description="WD" evidence="8">
    <location>
        <begin position="290"/>
        <end position="330"/>
    </location>
</feature>
<organism evidence="13 14">
    <name type="scientific">Futiania mangrovi</name>
    <dbReference type="NCBI Taxonomy" id="2959716"/>
    <lineage>
        <taxon>Bacteria</taxon>
        <taxon>Pseudomonadati</taxon>
        <taxon>Pseudomonadota</taxon>
        <taxon>Alphaproteobacteria</taxon>
        <taxon>Futianiales</taxon>
        <taxon>Futianiaceae</taxon>
        <taxon>Futiania</taxon>
    </lineage>
</organism>
<evidence type="ECO:0000256" key="5">
    <source>
        <dbReference type="ARBA" id="ARBA00022737"/>
    </source>
</evidence>
<evidence type="ECO:0000256" key="8">
    <source>
        <dbReference type="PROSITE-ProRule" id="PRU00221"/>
    </source>
</evidence>
<dbReference type="PANTHER" id="PTHR44019">
    <property type="entry name" value="WD REPEAT-CONTAINING PROTEIN 55"/>
    <property type="match status" value="1"/>
</dbReference>
<dbReference type="PANTHER" id="PTHR44019:SF8">
    <property type="entry name" value="POC1 CENTRIOLAR PROTEIN HOMOLOG"/>
    <property type="match status" value="1"/>
</dbReference>
<keyword evidence="5" id="KW-0677">Repeat</keyword>
<dbReference type="PROSITE" id="PS50082">
    <property type="entry name" value="WD_REPEATS_2"/>
    <property type="match status" value="5"/>
</dbReference>
<keyword evidence="11" id="KW-0732">Signal</keyword>
<comment type="caution">
    <text evidence="13">The sequence shown here is derived from an EMBL/GenBank/DDBJ whole genome shotgun (WGS) entry which is preliminary data.</text>
</comment>
<dbReference type="Proteomes" id="UP001055804">
    <property type="component" value="Unassembled WGS sequence"/>
</dbReference>
<evidence type="ECO:0000256" key="6">
    <source>
        <dbReference type="ARBA" id="ARBA00022982"/>
    </source>
</evidence>
<keyword evidence="6" id="KW-0249">Electron transport</keyword>
<evidence type="ECO:0000313" key="13">
    <source>
        <dbReference type="EMBL" id="MCP1335419.1"/>
    </source>
</evidence>